<dbReference type="GO" id="GO:0016740">
    <property type="term" value="F:transferase activity"/>
    <property type="evidence" value="ECO:0007669"/>
    <property type="project" value="UniProtKB-KW"/>
</dbReference>
<dbReference type="Proteomes" id="UP000034923">
    <property type="component" value="Unassembled WGS sequence"/>
</dbReference>
<keyword evidence="6" id="KW-0808">Transferase</keyword>
<dbReference type="AlphaFoldDB" id="A0A0G0BRY5"/>
<organism evidence="6 7">
    <name type="scientific">Candidatus Nomurabacteria bacterium GW2011_GWB1_35_20</name>
    <dbReference type="NCBI Taxonomy" id="1618740"/>
    <lineage>
        <taxon>Bacteria</taxon>
        <taxon>Candidatus Nomuraibacteriota</taxon>
    </lineage>
</organism>
<dbReference type="InterPro" id="IPR050515">
    <property type="entry name" value="Beta-lactam/transpept"/>
</dbReference>
<gene>
    <name evidence="6" type="ORF">UR70_C0013G0041</name>
</gene>
<comment type="subcellular location">
    <subcellularLocation>
        <location evidence="1">Membrane</location>
    </subcellularLocation>
</comment>
<dbReference type="Pfam" id="PF00905">
    <property type="entry name" value="Transpeptidase"/>
    <property type="match status" value="1"/>
</dbReference>
<dbReference type="InterPro" id="IPR001460">
    <property type="entry name" value="PCN-bd_Tpept"/>
</dbReference>
<evidence type="ECO:0000256" key="1">
    <source>
        <dbReference type="ARBA" id="ARBA00004370"/>
    </source>
</evidence>
<accession>A0A0G0BRY5</accession>
<dbReference type="InterPro" id="IPR005311">
    <property type="entry name" value="PBP_dimer"/>
</dbReference>
<dbReference type="SUPFAM" id="SSF56601">
    <property type="entry name" value="beta-lactamase/transpeptidase-like"/>
    <property type="match status" value="1"/>
</dbReference>
<dbReference type="Gene3D" id="3.30.450.330">
    <property type="match status" value="1"/>
</dbReference>
<evidence type="ECO:0000313" key="6">
    <source>
        <dbReference type="EMBL" id="KKP72128.1"/>
    </source>
</evidence>
<sequence>MKSSFLFRTRIIFFCISIFALILITKLFLVQVVHSSSYSERADRQYATPSSNIFERGTIYFSRKDGQLVSAAMQTTGFKLTINPVKIIDEELAFEELSKILNLGRDEFLTKAGKENDPYEEIANHLSKEEADAISLLKIPGLFIYKEKWRFYPGTNLASQSLGFVAYKGDDLGGRYGLERQYDGELSRNKNNPYINFFAEVFSNINKTLFNDQSREGDVVTTIEPSVQSFLEKTLQNVKEKYKIDSIGGIIMNPQDGAIYALSNKPDFDLNNFSKVNSASIFANPLVESVYEFGSVVKPLIMAGALDTGVVTANTTYDDKGSVIVENKEIFNFDKKARGIVNMQEVLNQSLNTGMVFVYHKLGKEKLRDYMLSYGIKEKTGIDLPNETSGLVSNLINSPRDIEYANAAFGQGIALTPIELIRALASLSNGGNLIVPHLVQKIKYDDGTEEDMKYNMQPTKISKATSEEITRMLVNVMDAYMKNKSTNLEHYSIAAKTGTAQVANNEAGGYYEDRHTHSFFGYFPAYNPRFIIFLFAINPKGVPYAAQTWSDSFLSITKFLINYYEISPDR</sequence>
<evidence type="ECO:0000259" key="5">
    <source>
        <dbReference type="Pfam" id="PF03717"/>
    </source>
</evidence>
<dbReference type="GO" id="GO:0008658">
    <property type="term" value="F:penicillin binding"/>
    <property type="evidence" value="ECO:0007669"/>
    <property type="project" value="InterPro"/>
</dbReference>
<evidence type="ECO:0000259" key="4">
    <source>
        <dbReference type="Pfam" id="PF00905"/>
    </source>
</evidence>
<dbReference type="GO" id="GO:0071555">
    <property type="term" value="P:cell wall organization"/>
    <property type="evidence" value="ECO:0007669"/>
    <property type="project" value="TreeGrafter"/>
</dbReference>
<dbReference type="PANTHER" id="PTHR30627:SF1">
    <property type="entry name" value="PEPTIDOGLYCAN D,D-TRANSPEPTIDASE FTSI"/>
    <property type="match status" value="1"/>
</dbReference>
<dbReference type="EMBL" id="LBQE01000013">
    <property type="protein sequence ID" value="KKP72128.1"/>
    <property type="molecule type" value="Genomic_DNA"/>
</dbReference>
<proteinExistence type="predicted"/>
<comment type="caution">
    <text evidence="6">The sequence shown here is derived from an EMBL/GenBank/DDBJ whole genome shotgun (WGS) entry which is preliminary data.</text>
</comment>
<keyword evidence="3" id="KW-1133">Transmembrane helix</keyword>
<dbReference type="Gene3D" id="3.40.710.10">
    <property type="entry name" value="DD-peptidase/beta-lactamase superfamily"/>
    <property type="match status" value="1"/>
</dbReference>
<dbReference type="InterPro" id="IPR012338">
    <property type="entry name" value="Beta-lactam/transpept-like"/>
</dbReference>
<evidence type="ECO:0000313" key="7">
    <source>
        <dbReference type="Proteomes" id="UP000034923"/>
    </source>
</evidence>
<evidence type="ECO:0000256" key="2">
    <source>
        <dbReference type="ARBA" id="ARBA00023136"/>
    </source>
</evidence>
<feature type="domain" description="Penicillin-binding protein dimerisation" evidence="5">
    <location>
        <begin position="56"/>
        <end position="187"/>
    </location>
</feature>
<dbReference type="GO" id="GO:0005886">
    <property type="term" value="C:plasma membrane"/>
    <property type="evidence" value="ECO:0007669"/>
    <property type="project" value="TreeGrafter"/>
</dbReference>
<dbReference type="InterPro" id="IPR036138">
    <property type="entry name" value="PBP_dimer_sf"/>
</dbReference>
<keyword evidence="3" id="KW-0812">Transmembrane</keyword>
<evidence type="ECO:0000256" key="3">
    <source>
        <dbReference type="SAM" id="Phobius"/>
    </source>
</evidence>
<dbReference type="PANTHER" id="PTHR30627">
    <property type="entry name" value="PEPTIDOGLYCAN D,D-TRANSPEPTIDASE"/>
    <property type="match status" value="1"/>
</dbReference>
<keyword evidence="2 3" id="KW-0472">Membrane</keyword>
<dbReference type="SUPFAM" id="SSF56519">
    <property type="entry name" value="Penicillin binding protein dimerisation domain"/>
    <property type="match status" value="1"/>
</dbReference>
<dbReference type="Gene3D" id="3.90.1310.10">
    <property type="entry name" value="Penicillin-binding protein 2a (Domain 2)"/>
    <property type="match status" value="1"/>
</dbReference>
<protein>
    <submittedName>
        <fullName evidence="6">Peptidoglycan glycosyltransferase</fullName>
    </submittedName>
</protein>
<feature type="transmembrane region" description="Helical" evidence="3">
    <location>
        <begin position="12"/>
        <end position="33"/>
    </location>
</feature>
<reference evidence="6 7" key="1">
    <citation type="journal article" date="2015" name="Nature">
        <title>rRNA introns, odd ribosomes, and small enigmatic genomes across a large radiation of phyla.</title>
        <authorList>
            <person name="Brown C.T."/>
            <person name="Hug L.A."/>
            <person name="Thomas B.C."/>
            <person name="Sharon I."/>
            <person name="Castelle C.J."/>
            <person name="Singh A."/>
            <person name="Wilkins M.J."/>
            <person name="Williams K.H."/>
            <person name="Banfield J.F."/>
        </authorList>
    </citation>
    <scope>NUCLEOTIDE SEQUENCE [LARGE SCALE GENOMIC DNA]</scope>
</reference>
<name>A0A0G0BRY5_9BACT</name>
<feature type="domain" description="Penicillin-binding protein transpeptidase" evidence="4">
    <location>
        <begin position="250"/>
        <end position="540"/>
    </location>
</feature>
<dbReference type="Pfam" id="PF03717">
    <property type="entry name" value="PBP_dimer"/>
    <property type="match status" value="1"/>
</dbReference>